<dbReference type="InterPro" id="IPR045277">
    <property type="entry name" value="DRE1A-I"/>
</dbReference>
<evidence type="ECO:0000256" key="8">
    <source>
        <dbReference type="SAM" id="MobiDB-lite"/>
    </source>
</evidence>
<keyword evidence="6" id="KW-0539">Nucleus</keyword>
<evidence type="ECO:0000256" key="5">
    <source>
        <dbReference type="ARBA" id="ARBA00023163"/>
    </source>
</evidence>
<proteinExistence type="inferred from homology"/>
<accession>A0A0K9PTE0</accession>
<comment type="similarity">
    <text evidence="7">Belongs to the AP2/ERF transcription factor family. ERF subfamily.</text>
</comment>
<dbReference type="SMART" id="SM00380">
    <property type="entry name" value="AP2"/>
    <property type="match status" value="1"/>
</dbReference>
<evidence type="ECO:0000256" key="1">
    <source>
        <dbReference type="ARBA" id="ARBA00004123"/>
    </source>
</evidence>
<keyword evidence="3" id="KW-0238">DNA-binding</keyword>
<name>A0A0K9PTE0_ZOSMR</name>
<evidence type="ECO:0000313" key="10">
    <source>
        <dbReference type="EMBL" id="KMZ71505.1"/>
    </source>
</evidence>
<organism evidence="10 11">
    <name type="scientific">Zostera marina</name>
    <name type="common">Eelgrass</name>
    <dbReference type="NCBI Taxonomy" id="29655"/>
    <lineage>
        <taxon>Eukaryota</taxon>
        <taxon>Viridiplantae</taxon>
        <taxon>Streptophyta</taxon>
        <taxon>Embryophyta</taxon>
        <taxon>Tracheophyta</taxon>
        <taxon>Spermatophyta</taxon>
        <taxon>Magnoliopsida</taxon>
        <taxon>Liliopsida</taxon>
        <taxon>Zosteraceae</taxon>
        <taxon>Zostera</taxon>
    </lineage>
</organism>
<evidence type="ECO:0000256" key="2">
    <source>
        <dbReference type="ARBA" id="ARBA00023015"/>
    </source>
</evidence>
<reference evidence="11" key="1">
    <citation type="journal article" date="2016" name="Nature">
        <title>The genome of the seagrass Zostera marina reveals angiosperm adaptation to the sea.</title>
        <authorList>
            <person name="Olsen J.L."/>
            <person name="Rouze P."/>
            <person name="Verhelst B."/>
            <person name="Lin Y.-C."/>
            <person name="Bayer T."/>
            <person name="Collen J."/>
            <person name="Dattolo E."/>
            <person name="De Paoli E."/>
            <person name="Dittami S."/>
            <person name="Maumus F."/>
            <person name="Michel G."/>
            <person name="Kersting A."/>
            <person name="Lauritano C."/>
            <person name="Lohaus R."/>
            <person name="Toepel M."/>
            <person name="Tonon T."/>
            <person name="Vanneste K."/>
            <person name="Amirebrahimi M."/>
            <person name="Brakel J."/>
            <person name="Bostroem C."/>
            <person name="Chovatia M."/>
            <person name="Grimwood J."/>
            <person name="Jenkins J.W."/>
            <person name="Jueterbock A."/>
            <person name="Mraz A."/>
            <person name="Stam W.T."/>
            <person name="Tice H."/>
            <person name="Bornberg-Bauer E."/>
            <person name="Green P.J."/>
            <person name="Pearson G.A."/>
            <person name="Procaccini G."/>
            <person name="Duarte C.M."/>
            <person name="Schmutz J."/>
            <person name="Reusch T.B.H."/>
            <person name="Van de Peer Y."/>
        </authorList>
    </citation>
    <scope>NUCLEOTIDE SEQUENCE [LARGE SCALE GENOMIC DNA]</scope>
    <source>
        <strain evidence="11">cv. Finnish</strain>
    </source>
</reference>
<dbReference type="Gene3D" id="3.30.730.10">
    <property type="entry name" value="AP2/ERF domain"/>
    <property type="match status" value="1"/>
</dbReference>
<keyword evidence="11" id="KW-1185">Reference proteome</keyword>
<dbReference type="GO" id="GO:0005634">
    <property type="term" value="C:nucleus"/>
    <property type="evidence" value="ECO:0007669"/>
    <property type="project" value="UniProtKB-SubCell"/>
</dbReference>
<gene>
    <name evidence="10" type="ORF">ZOSMA_17G00600</name>
</gene>
<keyword evidence="5" id="KW-0804">Transcription</keyword>
<evidence type="ECO:0000256" key="4">
    <source>
        <dbReference type="ARBA" id="ARBA00023159"/>
    </source>
</evidence>
<feature type="region of interest" description="Disordered" evidence="8">
    <location>
        <begin position="1"/>
        <end position="22"/>
    </location>
</feature>
<dbReference type="AlphaFoldDB" id="A0A0K9PTE0"/>
<evidence type="ECO:0000256" key="3">
    <source>
        <dbReference type="ARBA" id="ARBA00023125"/>
    </source>
</evidence>
<dbReference type="Pfam" id="PF00847">
    <property type="entry name" value="AP2"/>
    <property type="match status" value="1"/>
</dbReference>
<sequence>MDDSVPTPLALRKSPTSSSSAMVGVDGNHLMPAASTASLGKHPMYRGVRCRGVKWVSEIRQPGKAKRIWLGTYHLPEMAAIAYDVASFALRGVDAVLNFPDSVKSHPVPASTSPSDIQAAAAAAANAFLQKKNTVVAVDKETKELAWEDENHEFMDEDEVYNMPKFLENMAEAMLMSPPRMNPAASDESPKGSDCDAILWNHDL</sequence>
<dbReference type="EMBL" id="LFYR01000671">
    <property type="protein sequence ID" value="KMZ71505.1"/>
    <property type="molecule type" value="Genomic_DNA"/>
</dbReference>
<evidence type="ECO:0000256" key="6">
    <source>
        <dbReference type="ARBA" id="ARBA00023242"/>
    </source>
</evidence>
<evidence type="ECO:0000256" key="7">
    <source>
        <dbReference type="ARBA" id="ARBA00024343"/>
    </source>
</evidence>
<dbReference type="PRINTS" id="PR00367">
    <property type="entry name" value="ETHRSPELEMNT"/>
</dbReference>
<feature type="domain" description="AP2/ERF" evidence="9">
    <location>
        <begin position="44"/>
        <end position="100"/>
    </location>
</feature>
<dbReference type="InterPro" id="IPR016177">
    <property type="entry name" value="DNA-bd_dom_sf"/>
</dbReference>
<dbReference type="PANTHER" id="PTHR31839:SF85">
    <property type="entry name" value="AP2_ERF DOMAIN-CONTAINING PROTEIN"/>
    <property type="match status" value="1"/>
</dbReference>
<comment type="caution">
    <text evidence="10">The sequence shown here is derived from an EMBL/GenBank/DDBJ whole genome shotgun (WGS) entry which is preliminary data.</text>
</comment>
<dbReference type="OrthoDB" id="1932364at2759"/>
<dbReference type="InterPro" id="IPR036955">
    <property type="entry name" value="AP2/ERF_dom_sf"/>
</dbReference>
<comment type="subcellular location">
    <subcellularLocation>
        <location evidence="1">Nucleus</location>
    </subcellularLocation>
</comment>
<dbReference type="GO" id="GO:0003677">
    <property type="term" value="F:DNA binding"/>
    <property type="evidence" value="ECO:0007669"/>
    <property type="project" value="UniProtKB-KW"/>
</dbReference>
<protein>
    <submittedName>
        <fullName evidence="10">Dehydration responsive element binding transcription factor 1B</fullName>
    </submittedName>
</protein>
<dbReference type="CDD" id="cd00018">
    <property type="entry name" value="AP2"/>
    <property type="match status" value="1"/>
</dbReference>
<dbReference type="PANTHER" id="PTHR31839">
    <property type="entry name" value="DEHYDRATION-RESPONSIVE ELEMENT-BINDING PROTEIN 1D"/>
    <property type="match status" value="1"/>
</dbReference>
<dbReference type="InterPro" id="IPR001471">
    <property type="entry name" value="AP2/ERF_dom"/>
</dbReference>
<keyword evidence="2" id="KW-0805">Transcription regulation</keyword>
<dbReference type="SUPFAM" id="SSF54171">
    <property type="entry name" value="DNA-binding domain"/>
    <property type="match status" value="1"/>
</dbReference>
<evidence type="ECO:0000259" key="9">
    <source>
        <dbReference type="PROSITE" id="PS51032"/>
    </source>
</evidence>
<dbReference type="Proteomes" id="UP000036987">
    <property type="component" value="Unassembled WGS sequence"/>
</dbReference>
<dbReference type="GO" id="GO:0003700">
    <property type="term" value="F:DNA-binding transcription factor activity"/>
    <property type="evidence" value="ECO:0007669"/>
    <property type="project" value="InterPro"/>
</dbReference>
<keyword evidence="4" id="KW-0010">Activator</keyword>
<dbReference type="PROSITE" id="PS51032">
    <property type="entry name" value="AP2_ERF"/>
    <property type="match status" value="1"/>
</dbReference>
<evidence type="ECO:0000313" key="11">
    <source>
        <dbReference type="Proteomes" id="UP000036987"/>
    </source>
</evidence>
<dbReference type="OMA" id="YEGESLW"/>